<evidence type="ECO:0000256" key="1">
    <source>
        <dbReference type="ARBA" id="ARBA00009437"/>
    </source>
</evidence>
<keyword evidence="2" id="KW-0805">Transcription regulation</keyword>
<organism evidence="6 7">
    <name type="scientific">Cupriavidus pauculus</name>
    <dbReference type="NCBI Taxonomy" id="82633"/>
    <lineage>
        <taxon>Bacteria</taxon>
        <taxon>Pseudomonadati</taxon>
        <taxon>Pseudomonadota</taxon>
        <taxon>Betaproteobacteria</taxon>
        <taxon>Burkholderiales</taxon>
        <taxon>Burkholderiaceae</taxon>
        <taxon>Cupriavidus</taxon>
    </lineage>
</organism>
<dbReference type="InterPro" id="IPR000847">
    <property type="entry name" value="LysR_HTH_N"/>
</dbReference>
<evidence type="ECO:0000259" key="5">
    <source>
        <dbReference type="PROSITE" id="PS50931"/>
    </source>
</evidence>
<dbReference type="OrthoDB" id="6555293at2"/>
<dbReference type="Proteomes" id="UP000234341">
    <property type="component" value="Unassembled WGS sequence"/>
</dbReference>
<proteinExistence type="inferred from homology"/>
<keyword evidence="3" id="KW-0238">DNA-binding</keyword>
<feature type="domain" description="HTH lysR-type" evidence="5">
    <location>
        <begin position="4"/>
        <end position="61"/>
    </location>
</feature>
<accession>A0A2N5CAC1</accession>
<dbReference type="PANTHER" id="PTHR30579:SF7">
    <property type="entry name" value="HTH-TYPE TRANSCRIPTIONAL REGULATOR LRHA-RELATED"/>
    <property type="match status" value="1"/>
</dbReference>
<dbReference type="Gene3D" id="1.10.10.10">
    <property type="entry name" value="Winged helix-like DNA-binding domain superfamily/Winged helix DNA-binding domain"/>
    <property type="match status" value="1"/>
</dbReference>
<dbReference type="InterPro" id="IPR036390">
    <property type="entry name" value="WH_DNA-bd_sf"/>
</dbReference>
<dbReference type="InterPro" id="IPR050176">
    <property type="entry name" value="LTTR"/>
</dbReference>
<dbReference type="PANTHER" id="PTHR30579">
    <property type="entry name" value="TRANSCRIPTIONAL REGULATOR"/>
    <property type="match status" value="1"/>
</dbReference>
<dbReference type="PROSITE" id="PS50931">
    <property type="entry name" value="HTH_LYSR"/>
    <property type="match status" value="1"/>
</dbReference>
<gene>
    <name evidence="6" type="ORF">CYJ10_17920</name>
</gene>
<evidence type="ECO:0000313" key="7">
    <source>
        <dbReference type="Proteomes" id="UP000234341"/>
    </source>
</evidence>
<dbReference type="SUPFAM" id="SSF46785">
    <property type="entry name" value="Winged helix' DNA-binding domain"/>
    <property type="match status" value="1"/>
</dbReference>
<evidence type="ECO:0000256" key="3">
    <source>
        <dbReference type="ARBA" id="ARBA00023125"/>
    </source>
</evidence>
<dbReference type="Pfam" id="PF03466">
    <property type="entry name" value="LysR_substrate"/>
    <property type="match status" value="1"/>
</dbReference>
<sequence>MKKLDLDVLEMVVAVAEAGSFARAAEALHRSPSAVSMQIKTIEDVLGRPLFVRTTRNVALTDDGRTLVDYGRRMLSMREEAWAAVVRPEVRGRVTIGVPDDYASSLLPTVLRKFAAAHPRVEIRVVGMASNALVPLLKDNTLDLACLTKTRGVTGETIRQEPMAWVAARGGRPIWKERPLPIAVFAPGSAARAHAIAALQQASIRYRTSYESPSLLGLISMVEAGLAVAPLARCSIPAHLAVLGEADGLPPLPALDVVLARSAASNRPPCDFLAEQMLADLRTGSPGV</sequence>
<name>A0A2N5CAC1_9BURK</name>
<comment type="similarity">
    <text evidence="1">Belongs to the LysR transcriptional regulatory family.</text>
</comment>
<evidence type="ECO:0000256" key="2">
    <source>
        <dbReference type="ARBA" id="ARBA00023015"/>
    </source>
</evidence>
<dbReference type="Gene3D" id="3.40.190.10">
    <property type="entry name" value="Periplasmic binding protein-like II"/>
    <property type="match status" value="2"/>
</dbReference>
<reference evidence="6 7" key="1">
    <citation type="submission" date="2017-12" db="EMBL/GenBank/DDBJ databases">
        <title>Genome sequence of the active heterotrophic nitrifier-denitrifier, Cupriavidus pauculus UM1.</title>
        <authorList>
            <person name="Putonti C."/>
            <person name="Castignetti D."/>
        </authorList>
    </citation>
    <scope>NUCLEOTIDE SEQUENCE [LARGE SCALE GENOMIC DNA]</scope>
    <source>
        <strain evidence="6 7">UM1</strain>
    </source>
</reference>
<dbReference type="AlphaFoldDB" id="A0A2N5CAC1"/>
<protein>
    <submittedName>
        <fullName evidence="6">LysR family transcriptional regulator</fullName>
    </submittedName>
</protein>
<dbReference type="FunFam" id="1.10.10.10:FF:000001">
    <property type="entry name" value="LysR family transcriptional regulator"/>
    <property type="match status" value="1"/>
</dbReference>
<dbReference type="GO" id="GO:0003700">
    <property type="term" value="F:DNA-binding transcription factor activity"/>
    <property type="evidence" value="ECO:0007669"/>
    <property type="project" value="InterPro"/>
</dbReference>
<comment type="caution">
    <text evidence="6">The sequence shown here is derived from an EMBL/GenBank/DDBJ whole genome shotgun (WGS) entry which is preliminary data.</text>
</comment>
<dbReference type="PRINTS" id="PR00039">
    <property type="entry name" value="HTHLYSR"/>
</dbReference>
<keyword evidence="4" id="KW-0804">Transcription</keyword>
<evidence type="ECO:0000256" key="4">
    <source>
        <dbReference type="ARBA" id="ARBA00023163"/>
    </source>
</evidence>
<dbReference type="GO" id="GO:0003677">
    <property type="term" value="F:DNA binding"/>
    <property type="evidence" value="ECO:0007669"/>
    <property type="project" value="UniProtKB-KW"/>
</dbReference>
<dbReference type="EMBL" id="PJRP01000008">
    <property type="protein sequence ID" value="PLP99172.1"/>
    <property type="molecule type" value="Genomic_DNA"/>
</dbReference>
<evidence type="ECO:0000313" key="6">
    <source>
        <dbReference type="EMBL" id="PLP99172.1"/>
    </source>
</evidence>
<dbReference type="InterPro" id="IPR036388">
    <property type="entry name" value="WH-like_DNA-bd_sf"/>
</dbReference>
<dbReference type="Pfam" id="PF00126">
    <property type="entry name" value="HTH_1"/>
    <property type="match status" value="1"/>
</dbReference>
<dbReference type="RefSeq" id="WP_101682826.1">
    <property type="nucleotide sequence ID" value="NZ_PJRP01000008.1"/>
</dbReference>
<dbReference type="InterPro" id="IPR005119">
    <property type="entry name" value="LysR_subst-bd"/>
</dbReference>
<dbReference type="SUPFAM" id="SSF53850">
    <property type="entry name" value="Periplasmic binding protein-like II"/>
    <property type="match status" value="1"/>
</dbReference>